<comment type="caution">
    <text evidence="6">The sequence shown here is derived from an EMBL/GenBank/DDBJ whole genome shotgun (WGS) entry which is preliminary data.</text>
</comment>
<dbReference type="InterPro" id="IPR020449">
    <property type="entry name" value="Tscrpt_reg_AraC-type_HTH"/>
</dbReference>
<protein>
    <submittedName>
        <fullName evidence="6">AraC family transcriptional regulator</fullName>
    </submittedName>
</protein>
<evidence type="ECO:0000256" key="2">
    <source>
        <dbReference type="ARBA" id="ARBA00023125"/>
    </source>
</evidence>
<dbReference type="PRINTS" id="PR00032">
    <property type="entry name" value="HTHARAC"/>
</dbReference>
<dbReference type="InterPro" id="IPR018062">
    <property type="entry name" value="HTH_AraC-typ_CS"/>
</dbReference>
<feature type="transmembrane region" description="Helical" evidence="4">
    <location>
        <begin position="99"/>
        <end position="116"/>
    </location>
</feature>
<evidence type="ECO:0000256" key="3">
    <source>
        <dbReference type="ARBA" id="ARBA00023163"/>
    </source>
</evidence>
<keyword evidence="1" id="KW-0805">Transcription regulation</keyword>
<keyword evidence="4" id="KW-0812">Transmembrane</keyword>
<feature type="transmembrane region" description="Helical" evidence="4">
    <location>
        <begin position="37"/>
        <end position="57"/>
    </location>
</feature>
<dbReference type="PROSITE" id="PS00041">
    <property type="entry name" value="HTH_ARAC_FAMILY_1"/>
    <property type="match status" value="1"/>
</dbReference>
<proteinExistence type="predicted"/>
<dbReference type="Proteomes" id="UP000245790">
    <property type="component" value="Unassembled WGS sequence"/>
</dbReference>
<dbReference type="GO" id="GO:0003700">
    <property type="term" value="F:DNA-binding transcription factor activity"/>
    <property type="evidence" value="ECO:0007669"/>
    <property type="project" value="InterPro"/>
</dbReference>
<keyword evidence="2" id="KW-0238">DNA-binding</keyword>
<dbReference type="PANTHER" id="PTHR43280:SF29">
    <property type="entry name" value="ARAC-FAMILY TRANSCRIPTIONAL REGULATOR"/>
    <property type="match status" value="1"/>
</dbReference>
<accession>A0A316FG58</accession>
<evidence type="ECO:0000259" key="5">
    <source>
        <dbReference type="PROSITE" id="PS01124"/>
    </source>
</evidence>
<keyword evidence="4" id="KW-1133">Transmembrane helix</keyword>
<gene>
    <name evidence="6" type="ORF">C8D97_110103</name>
</gene>
<dbReference type="PANTHER" id="PTHR43280">
    <property type="entry name" value="ARAC-FAMILY TRANSCRIPTIONAL REGULATOR"/>
    <property type="match status" value="1"/>
</dbReference>
<dbReference type="OrthoDB" id="345413at2"/>
<feature type="transmembrane region" description="Helical" evidence="4">
    <location>
        <begin position="189"/>
        <end position="210"/>
    </location>
</feature>
<organism evidence="6 7">
    <name type="scientific">Pleionea mediterranea</name>
    <dbReference type="NCBI Taxonomy" id="523701"/>
    <lineage>
        <taxon>Bacteria</taxon>
        <taxon>Pseudomonadati</taxon>
        <taxon>Pseudomonadota</taxon>
        <taxon>Gammaproteobacteria</taxon>
        <taxon>Oceanospirillales</taxon>
        <taxon>Pleioneaceae</taxon>
        <taxon>Pleionea</taxon>
    </lineage>
</organism>
<sequence length="357" mass="40710">MEQLIQFQPLQLLDLLFRFASVGVLLCLAIMPRQKQYWWSLALIICSIGYLLLTAPIANTHYGWLRPPLLLLTELTTLALFGVYWLHVHGRSPLEKCSIWLKSLLVIWLLWLGYFFLLNGGKGVYHDIHHALSFSLLIYILVDALRGLNDDLVEKRRYWRLAMIAAISLYMAMLTLIELTLIELKDNQLFSIGNVLFTLLLSLSIVRFVFINNRLQLNQDKQKAAPSVDAANTNADLNQQQSINVHPLIAKLDDAMKNGAYQQNGLSISQLASDLAVPAHQLRKVINTELGFDNFSQYLNSYRLPAVCRLLEDPARKQDPILTLALEAGYNSIAPFNRAFRQLKGVTPSEYRNQFQK</sequence>
<dbReference type="GO" id="GO:0043565">
    <property type="term" value="F:sequence-specific DNA binding"/>
    <property type="evidence" value="ECO:0007669"/>
    <property type="project" value="InterPro"/>
</dbReference>
<feature type="domain" description="HTH araC/xylS-type" evidence="5">
    <location>
        <begin position="246"/>
        <end position="354"/>
    </location>
</feature>
<evidence type="ECO:0000313" key="6">
    <source>
        <dbReference type="EMBL" id="PWK47888.1"/>
    </source>
</evidence>
<keyword evidence="4" id="KW-0472">Membrane</keyword>
<feature type="transmembrane region" description="Helical" evidence="4">
    <location>
        <begin position="12"/>
        <end position="30"/>
    </location>
</feature>
<reference evidence="6 7" key="1">
    <citation type="submission" date="2018-05" db="EMBL/GenBank/DDBJ databases">
        <title>Genomic Encyclopedia of Type Strains, Phase IV (KMG-IV): sequencing the most valuable type-strain genomes for metagenomic binning, comparative biology and taxonomic classification.</title>
        <authorList>
            <person name="Goeker M."/>
        </authorList>
    </citation>
    <scope>NUCLEOTIDE SEQUENCE [LARGE SCALE GENOMIC DNA]</scope>
    <source>
        <strain evidence="6 7">DSM 25350</strain>
    </source>
</reference>
<dbReference type="Gene3D" id="1.10.10.60">
    <property type="entry name" value="Homeodomain-like"/>
    <property type="match status" value="1"/>
</dbReference>
<evidence type="ECO:0000313" key="7">
    <source>
        <dbReference type="Proteomes" id="UP000245790"/>
    </source>
</evidence>
<dbReference type="InterPro" id="IPR009057">
    <property type="entry name" value="Homeodomain-like_sf"/>
</dbReference>
<feature type="transmembrane region" description="Helical" evidence="4">
    <location>
        <begin position="128"/>
        <end position="146"/>
    </location>
</feature>
<keyword evidence="7" id="KW-1185">Reference proteome</keyword>
<dbReference type="InterPro" id="IPR018060">
    <property type="entry name" value="HTH_AraC"/>
</dbReference>
<feature type="transmembrane region" description="Helical" evidence="4">
    <location>
        <begin position="69"/>
        <end position="87"/>
    </location>
</feature>
<dbReference type="EMBL" id="QGGU01000010">
    <property type="protein sequence ID" value="PWK47888.1"/>
    <property type="molecule type" value="Genomic_DNA"/>
</dbReference>
<evidence type="ECO:0000256" key="1">
    <source>
        <dbReference type="ARBA" id="ARBA00023015"/>
    </source>
</evidence>
<dbReference type="SMART" id="SM00342">
    <property type="entry name" value="HTH_ARAC"/>
    <property type="match status" value="1"/>
</dbReference>
<dbReference type="PROSITE" id="PS01124">
    <property type="entry name" value="HTH_ARAC_FAMILY_2"/>
    <property type="match status" value="1"/>
</dbReference>
<evidence type="ECO:0000256" key="4">
    <source>
        <dbReference type="SAM" id="Phobius"/>
    </source>
</evidence>
<feature type="transmembrane region" description="Helical" evidence="4">
    <location>
        <begin position="158"/>
        <end position="177"/>
    </location>
</feature>
<dbReference type="SUPFAM" id="SSF46689">
    <property type="entry name" value="Homeodomain-like"/>
    <property type="match status" value="1"/>
</dbReference>
<dbReference type="RefSeq" id="WP_109764424.1">
    <property type="nucleotide sequence ID" value="NZ_QGGU01000010.1"/>
</dbReference>
<keyword evidence="3" id="KW-0804">Transcription</keyword>
<dbReference type="Pfam" id="PF12833">
    <property type="entry name" value="HTH_18"/>
    <property type="match status" value="1"/>
</dbReference>
<name>A0A316FG58_9GAMM</name>
<dbReference type="AlphaFoldDB" id="A0A316FG58"/>